<protein>
    <submittedName>
        <fullName evidence="1">Uncharacterized protein</fullName>
    </submittedName>
</protein>
<keyword evidence="2" id="KW-1185">Reference proteome</keyword>
<reference evidence="1" key="1">
    <citation type="submission" date="2021-08" db="EMBL/GenBank/DDBJ databases">
        <title>WGS assembly of Ceratopteris richardii.</title>
        <authorList>
            <person name="Marchant D.B."/>
            <person name="Chen G."/>
            <person name="Jenkins J."/>
            <person name="Shu S."/>
            <person name="Leebens-Mack J."/>
            <person name="Grimwood J."/>
            <person name="Schmutz J."/>
            <person name="Soltis P."/>
            <person name="Soltis D."/>
            <person name="Chen Z.-H."/>
        </authorList>
    </citation>
    <scope>NUCLEOTIDE SEQUENCE</scope>
    <source>
        <strain evidence="1">Whitten #5841</strain>
        <tissue evidence="1">Leaf</tissue>
    </source>
</reference>
<dbReference type="Proteomes" id="UP000825935">
    <property type="component" value="Chromosome 24"/>
</dbReference>
<evidence type="ECO:0000313" key="2">
    <source>
        <dbReference type="Proteomes" id="UP000825935"/>
    </source>
</evidence>
<evidence type="ECO:0000313" key="1">
    <source>
        <dbReference type="EMBL" id="KAH7300571.1"/>
    </source>
</evidence>
<organism evidence="1 2">
    <name type="scientific">Ceratopteris richardii</name>
    <name type="common">Triangle waterfern</name>
    <dbReference type="NCBI Taxonomy" id="49495"/>
    <lineage>
        <taxon>Eukaryota</taxon>
        <taxon>Viridiplantae</taxon>
        <taxon>Streptophyta</taxon>
        <taxon>Embryophyta</taxon>
        <taxon>Tracheophyta</taxon>
        <taxon>Polypodiopsida</taxon>
        <taxon>Polypodiidae</taxon>
        <taxon>Polypodiales</taxon>
        <taxon>Pteridineae</taxon>
        <taxon>Pteridaceae</taxon>
        <taxon>Parkerioideae</taxon>
        <taxon>Ceratopteris</taxon>
    </lineage>
</organism>
<sequence length="134" mass="15398">MHRTCLPRGHLAEEESLQMLRTRENRSNGLQHVLWHISTLMDTSHITVNYIICLGKSSHMLMLKDMYTEMSFIPGRRLMSICTMWAASVISPTSTGIEVQKIPRTQPVVALICILHFSINPMIQDRNLMSIMIF</sequence>
<comment type="caution">
    <text evidence="1">The sequence shown here is derived from an EMBL/GenBank/DDBJ whole genome shotgun (WGS) entry which is preliminary data.</text>
</comment>
<accession>A0A8T2RXH5</accession>
<dbReference type="EMBL" id="CM035429">
    <property type="protein sequence ID" value="KAH7300571.1"/>
    <property type="molecule type" value="Genomic_DNA"/>
</dbReference>
<name>A0A8T2RXH5_CERRI</name>
<gene>
    <name evidence="1" type="ORF">KP509_24G068900</name>
</gene>
<proteinExistence type="predicted"/>
<dbReference type="AlphaFoldDB" id="A0A8T2RXH5"/>